<keyword evidence="3" id="KW-1185">Reference proteome</keyword>
<keyword evidence="1" id="KW-0175">Coiled coil</keyword>
<name>A0A9W9XHU8_9EURO</name>
<comment type="caution">
    <text evidence="2">The sequence shown here is derived from an EMBL/GenBank/DDBJ whole genome shotgun (WGS) entry which is preliminary data.</text>
</comment>
<dbReference type="GeneID" id="81621767"/>
<dbReference type="Proteomes" id="UP001148312">
    <property type="component" value="Unassembled WGS sequence"/>
</dbReference>
<dbReference type="RefSeq" id="XP_056793549.1">
    <property type="nucleotide sequence ID" value="XM_056931518.1"/>
</dbReference>
<reference evidence="2" key="1">
    <citation type="submission" date="2022-12" db="EMBL/GenBank/DDBJ databases">
        <authorList>
            <person name="Petersen C."/>
        </authorList>
    </citation>
    <scope>NUCLEOTIDE SEQUENCE</scope>
    <source>
        <strain evidence="2">IBT 30728</strain>
    </source>
</reference>
<gene>
    <name evidence="2" type="ORF">N7539_001915</name>
</gene>
<reference evidence="2" key="2">
    <citation type="journal article" date="2023" name="IMA Fungus">
        <title>Comparative genomic study of the Penicillium genus elucidates a diverse pangenome and 15 lateral gene transfer events.</title>
        <authorList>
            <person name="Petersen C."/>
            <person name="Sorensen T."/>
            <person name="Nielsen M.R."/>
            <person name="Sondergaard T.E."/>
            <person name="Sorensen J.L."/>
            <person name="Fitzpatrick D.A."/>
            <person name="Frisvad J.C."/>
            <person name="Nielsen K.L."/>
        </authorList>
    </citation>
    <scope>NUCLEOTIDE SEQUENCE</scope>
    <source>
        <strain evidence="2">IBT 30728</strain>
    </source>
</reference>
<organism evidence="2 3">
    <name type="scientific">Penicillium diatomitis</name>
    <dbReference type="NCBI Taxonomy" id="2819901"/>
    <lineage>
        <taxon>Eukaryota</taxon>
        <taxon>Fungi</taxon>
        <taxon>Dikarya</taxon>
        <taxon>Ascomycota</taxon>
        <taxon>Pezizomycotina</taxon>
        <taxon>Eurotiomycetes</taxon>
        <taxon>Eurotiomycetidae</taxon>
        <taxon>Eurotiales</taxon>
        <taxon>Aspergillaceae</taxon>
        <taxon>Penicillium</taxon>
    </lineage>
</organism>
<feature type="coiled-coil region" evidence="1">
    <location>
        <begin position="35"/>
        <end position="69"/>
    </location>
</feature>
<proteinExistence type="predicted"/>
<evidence type="ECO:0000313" key="3">
    <source>
        <dbReference type="Proteomes" id="UP001148312"/>
    </source>
</evidence>
<dbReference type="AlphaFoldDB" id="A0A9W9XHU8"/>
<accession>A0A9W9XHU8</accession>
<protein>
    <submittedName>
        <fullName evidence="2">Uncharacterized protein</fullName>
    </submittedName>
</protein>
<dbReference type="SUPFAM" id="SSF58100">
    <property type="entry name" value="Bacterial hemolysins"/>
    <property type="match status" value="1"/>
</dbReference>
<dbReference type="EMBL" id="JAPWDQ010000002">
    <property type="protein sequence ID" value="KAJ5493169.1"/>
    <property type="molecule type" value="Genomic_DNA"/>
</dbReference>
<sequence>MANDDGAHYHQSWKDRLSAFEQQFDAQSSSFIAQLAAQNENLAAQDAIIAELQARIAEQESKIRQLMKCRKMYFNVRERCWLGFLRDSCVGEGEKHKNRIRLLNSAFVHGGDVTSDARMLCERRPAEENHAFESLYGLQPQEILGLQEAGGRKVLLLLNFVGDTRLQAKWIFNQADDESLREIVRLVGENRLEEAGDLAEAFPVEQKIEITRHALPSRNWGLGQMPLY</sequence>
<evidence type="ECO:0000256" key="1">
    <source>
        <dbReference type="SAM" id="Coils"/>
    </source>
</evidence>
<evidence type="ECO:0000313" key="2">
    <source>
        <dbReference type="EMBL" id="KAJ5493169.1"/>
    </source>
</evidence>